<evidence type="ECO:0000256" key="4">
    <source>
        <dbReference type="ARBA" id="ARBA00022448"/>
    </source>
</evidence>
<sequence length="144" mass="14847">MASSNWFQPNAAPGRAGNAPAAPVEGQSPPPSGGQEAPPAPFGGGAFSFLILALPLLLIFVMTRSQNKKQKQLESNLKVGDRVVTQSGLIGKITDINPNSPRVKLEIAPGVNVQILKSAIQGQDPGEVAAADAKVADAAKDKKS</sequence>
<feature type="compositionally biased region" description="Low complexity" evidence="11">
    <location>
        <begin position="9"/>
        <end position="23"/>
    </location>
</feature>
<dbReference type="PANTHER" id="PTHR33909:SF1">
    <property type="entry name" value="SEC TRANSLOCON ACCESSORY COMPLEX SUBUNIT YAJC"/>
    <property type="match status" value="1"/>
</dbReference>
<keyword evidence="7" id="KW-0653">Protein transport</keyword>
<evidence type="ECO:0000256" key="2">
    <source>
        <dbReference type="ARBA" id="ARBA00006742"/>
    </source>
</evidence>
<dbReference type="KEGG" id="scu:SCE1572_27345"/>
<evidence type="ECO:0000256" key="6">
    <source>
        <dbReference type="ARBA" id="ARBA00022692"/>
    </source>
</evidence>
<dbReference type="EMBL" id="CP003969">
    <property type="protein sequence ID" value="AGP37861.1"/>
    <property type="molecule type" value="Genomic_DNA"/>
</dbReference>
<evidence type="ECO:0000313" key="14">
    <source>
        <dbReference type="Proteomes" id="UP000014803"/>
    </source>
</evidence>
<evidence type="ECO:0000256" key="5">
    <source>
        <dbReference type="ARBA" id="ARBA00022475"/>
    </source>
</evidence>
<evidence type="ECO:0000256" key="11">
    <source>
        <dbReference type="SAM" id="MobiDB-lite"/>
    </source>
</evidence>
<dbReference type="NCBIfam" id="TIGR00739">
    <property type="entry name" value="yajC"/>
    <property type="match status" value="1"/>
</dbReference>
<gene>
    <name evidence="13" type="ORF">SCE1572_27345</name>
</gene>
<evidence type="ECO:0000256" key="9">
    <source>
        <dbReference type="ARBA" id="ARBA00023010"/>
    </source>
</evidence>
<dbReference type="Proteomes" id="UP000014803">
    <property type="component" value="Chromosome"/>
</dbReference>
<dbReference type="eggNOG" id="COG1862">
    <property type="taxonomic scope" value="Bacteria"/>
</dbReference>
<name>S4XZX8_SORCE</name>
<feature type="transmembrane region" description="Helical" evidence="12">
    <location>
        <begin position="42"/>
        <end position="62"/>
    </location>
</feature>
<evidence type="ECO:0000256" key="12">
    <source>
        <dbReference type="SAM" id="Phobius"/>
    </source>
</evidence>
<keyword evidence="8 12" id="KW-1133">Transmembrane helix</keyword>
<dbReference type="InterPro" id="IPR003849">
    <property type="entry name" value="Preprotein_translocase_YajC"/>
</dbReference>
<keyword evidence="10 12" id="KW-0472">Membrane</keyword>
<dbReference type="InterPro" id="IPR042177">
    <property type="entry name" value="Cell/Rod_1"/>
</dbReference>
<dbReference type="STRING" id="1254432.SCE1572_27345"/>
<dbReference type="SMART" id="SM01323">
    <property type="entry name" value="YajC"/>
    <property type="match status" value="1"/>
</dbReference>
<keyword evidence="4" id="KW-0813">Transport</keyword>
<evidence type="ECO:0000256" key="8">
    <source>
        <dbReference type="ARBA" id="ARBA00022989"/>
    </source>
</evidence>
<dbReference type="RefSeq" id="WP_020737383.1">
    <property type="nucleotide sequence ID" value="NC_021658.1"/>
</dbReference>
<comment type="similarity">
    <text evidence="2">Belongs to the YajC family.</text>
</comment>
<evidence type="ECO:0000313" key="13">
    <source>
        <dbReference type="EMBL" id="AGP37861.1"/>
    </source>
</evidence>
<dbReference type="AlphaFoldDB" id="S4XZX8"/>
<dbReference type="HOGENOM" id="CLU_150065_0_0_7"/>
<reference evidence="13 14" key="1">
    <citation type="journal article" date="2013" name="Sci. Rep.">
        <title>Extraordinary expansion of a Sorangium cellulosum genome from an alkaline milieu.</title>
        <authorList>
            <person name="Han K."/>
            <person name="Li Z.F."/>
            <person name="Peng R."/>
            <person name="Zhu L.P."/>
            <person name="Zhou T."/>
            <person name="Wang L.G."/>
            <person name="Li S.G."/>
            <person name="Zhang X.B."/>
            <person name="Hu W."/>
            <person name="Wu Z.H."/>
            <person name="Qin N."/>
            <person name="Li Y.Z."/>
        </authorList>
    </citation>
    <scope>NUCLEOTIDE SEQUENCE [LARGE SCALE GENOMIC DNA]</scope>
    <source>
        <strain evidence="13 14">So0157-2</strain>
    </source>
</reference>
<keyword evidence="9" id="KW-0811">Translocation</keyword>
<dbReference type="GO" id="GO:0015031">
    <property type="term" value="P:protein transport"/>
    <property type="evidence" value="ECO:0007669"/>
    <property type="project" value="UniProtKB-KW"/>
</dbReference>
<dbReference type="PATRIC" id="fig|1254432.3.peg.6185"/>
<keyword evidence="6 12" id="KW-0812">Transmembrane</keyword>
<feature type="region of interest" description="Disordered" evidence="11">
    <location>
        <begin position="1"/>
        <end position="40"/>
    </location>
</feature>
<organism evidence="13 14">
    <name type="scientific">Sorangium cellulosum So0157-2</name>
    <dbReference type="NCBI Taxonomy" id="1254432"/>
    <lineage>
        <taxon>Bacteria</taxon>
        <taxon>Pseudomonadati</taxon>
        <taxon>Myxococcota</taxon>
        <taxon>Polyangia</taxon>
        <taxon>Polyangiales</taxon>
        <taxon>Polyangiaceae</taxon>
        <taxon>Sorangium</taxon>
    </lineage>
</organism>
<dbReference type="GO" id="GO:0005886">
    <property type="term" value="C:plasma membrane"/>
    <property type="evidence" value="ECO:0007669"/>
    <property type="project" value="UniProtKB-SubCell"/>
</dbReference>
<protein>
    <recommendedName>
        <fullName evidence="3">Sec translocon accessory complex subunit YajC</fullName>
    </recommendedName>
</protein>
<evidence type="ECO:0000256" key="10">
    <source>
        <dbReference type="ARBA" id="ARBA00023136"/>
    </source>
</evidence>
<dbReference type="Pfam" id="PF02699">
    <property type="entry name" value="YajC"/>
    <property type="match status" value="1"/>
</dbReference>
<dbReference type="PANTHER" id="PTHR33909">
    <property type="entry name" value="SEC TRANSLOCON ACCESSORY COMPLEX SUBUNIT YAJC"/>
    <property type="match status" value="1"/>
</dbReference>
<dbReference type="Gene3D" id="2.40.10.340">
    <property type="entry name" value="Rod shape-determining protein MreC, domain 1"/>
    <property type="match status" value="1"/>
</dbReference>
<evidence type="ECO:0000256" key="1">
    <source>
        <dbReference type="ARBA" id="ARBA00004162"/>
    </source>
</evidence>
<proteinExistence type="inferred from homology"/>
<evidence type="ECO:0000256" key="3">
    <source>
        <dbReference type="ARBA" id="ARBA00014962"/>
    </source>
</evidence>
<evidence type="ECO:0000256" key="7">
    <source>
        <dbReference type="ARBA" id="ARBA00022927"/>
    </source>
</evidence>
<comment type="subcellular location">
    <subcellularLocation>
        <location evidence="1">Cell membrane</location>
        <topology evidence="1">Single-pass membrane protein</topology>
    </subcellularLocation>
</comment>
<accession>S4XZX8</accession>
<keyword evidence="5" id="KW-1003">Cell membrane</keyword>